<comment type="caution">
    <text evidence="1">The sequence shown here is derived from an EMBL/GenBank/DDBJ whole genome shotgun (WGS) entry which is preliminary data.</text>
</comment>
<proteinExistence type="predicted"/>
<name>A0ABP7R8K1_9BACT</name>
<dbReference type="Proteomes" id="UP001500567">
    <property type="component" value="Unassembled WGS sequence"/>
</dbReference>
<evidence type="ECO:0000313" key="2">
    <source>
        <dbReference type="Proteomes" id="UP001500567"/>
    </source>
</evidence>
<dbReference type="RefSeq" id="WP_345070168.1">
    <property type="nucleotide sequence ID" value="NZ_BAABDJ010000001.1"/>
</dbReference>
<gene>
    <name evidence="1" type="ORF">GCM10022408_00420</name>
</gene>
<keyword evidence="2" id="KW-1185">Reference proteome</keyword>
<dbReference type="SUPFAM" id="SSF46689">
    <property type="entry name" value="Homeodomain-like"/>
    <property type="match status" value="1"/>
</dbReference>
<dbReference type="InterPro" id="IPR009057">
    <property type="entry name" value="Homeodomain-like_sf"/>
</dbReference>
<evidence type="ECO:0000313" key="1">
    <source>
        <dbReference type="EMBL" id="GAA3994132.1"/>
    </source>
</evidence>
<reference evidence="2" key="1">
    <citation type="journal article" date="2019" name="Int. J. Syst. Evol. Microbiol.">
        <title>The Global Catalogue of Microorganisms (GCM) 10K type strain sequencing project: providing services to taxonomists for standard genome sequencing and annotation.</title>
        <authorList>
            <consortium name="The Broad Institute Genomics Platform"/>
            <consortium name="The Broad Institute Genome Sequencing Center for Infectious Disease"/>
            <person name="Wu L."/>
            <person name="Ma J."/>
        </authorList>
    </citation>
    <scope>NUCLEOTIDE SEQUENCE [LARGE SCALE GENOMIC DNA]</scope>
    <source>
        <strain evidence="2">JCM 17224</strain>
    </source>
</reference>
<sequence>MKPYSLDLRTRVAVACHAPGACKTEVAHRFGVSRSFVKDLVRRQATTGSLAPKPARGGRARYLDADAQAWLVAYVGQHADATLAELGAAWQAQGGRPVGQTCIWQVLDAHRLRRKKKANTPRNAT</sequence>
<accession>A0ABP7R8K1</accession>
<protein>
    <recommendedName>
        <fullName evidence="3">Transposase</fullName>
    </recommendedName>
</protein>
<organism evidence="1 2">
    <name type="scientific">Hymenobacter fastidiosus</name>
    <dbReference type="NCBI Taxonomy" id="486264"/>
    <lineage>
        <taxon>Bacteria</taxon>
        <taxon>Pseudomonadati</taxon>
        <taxon>Bacteroidota</taxon>
        <taxon>Cytophagia</taxon>
        <taxon>Cytophagales</taxon>
        <taxon>Hymenobacteraceae</taxon>
        <taxon>Hymenobacter</taxon>
    </lineage>
</organism>
<evidence type="ECO:0008006" key="3">
    <source>
        <dbReference type="Google" id="ProtNLM"/>
    </source>
</evidence>
<dbReference type="EMBL" id="BAABDJ010000001">
    <property type="protein sequence ID" value="GAA3994132.1"/>
    <property type="molecule type" value="Genomic_DNA"/>
</dbReference>